<dbReference type="PANTHER" id="PTHR47840:SF1">
    <property type="entry name" value="ZN(II)2CYS6 TRANSCRIPTION FACTOR (EUROFUNG)"/>
    <property type="match status" value="1"/>
</dbReference>
<dbReference type="InterPro" id="IPR036864">
    <property type="entry name" value="Zn2-C6_fun-type_DNA-bd_sf"/>
</dbReference>
<evidence type="ECO:0000256" key="1">
    <source>
        <dbReference type="ARBA" id="ARBA00023015"/>
    </source>
</evidence>
<organism evidence="6 7">
    <name type="scientific">Penicillium olsonii</name>
    <dbReference type="NCBI Taxonomy" id="99116"/>
    <lineage>
        <taxon>Eukaryota</taxon>
        <taxon>Fungi</taxon>
        <taxon>Dikarya</taxon>
        <taxon>Ascomycota</taxon>
        <taxon>Pezizomycotina</taxon>
        <taxon>Eurotiomycetes</taxon>
        <taxon>Eurotiomycetidae</taxon>
        <taxon>Eurotiales</taxon>
        <taxon>Aspergillaceae</taxon>
        <taxon>Penicillium</taxon>
    </lineage>
</organism>
<dbReference type="Proteomes" id="UP001153618">
    <property type="component" value="Unassembled WGS sequence"/>
</dbReference>
<evidence type="ECO:0000256" key="3">
    <source>
        <dbReference type="ARBA" id="ARBA00023163"/>
    </source>
</evidence>
<keyword evidence="1" id="KW-0805">Transcription regulation</keyword>
<dbReference type="InterPro" id="IPR001138">
    <property type="entry name" value="Zn2Cys6_DnaBD"/>
</dbReference>
<reference evidence="6" key="1">
    <citation type="submission" date="2021-07" db="EMBL/GenBank/DDBJ databases">
        <authorList>
            <person name="Branca A.L. A."/>
        </authorList>
    </citation>
    <scope>NUCLEOTIDE SEQUENCE</scope>
</reference>
<feature type="domain" description="Zn(2)-C6 fungal-type" evidence="5">
    <location>
        <begin position="17"/>
        <end position="50"/>
    </location>
</feature>
<evidence type="ECO:0000259" key="5">
    <source>
        <dbReference type="PROSITE" id="PS50048"/>
    </source>
</evidence>
<dbReference type="OrthoDB" id="5392779at2759"/>
<dbReference type="PROSITE" id="PS00463">
    <property type="entry name" value="ZN2_CY6_FUNGAL_1"/>
    <property type="match status" value="1"/>
</dbReference>
<dbReference type="Gene3D" id="4.10.240.10">
    <property type="entry name" value="Zn(2)-C6 fungal-type DNA-binding domain"/>
    <property type="match status" value="1"/>
</dbReference>
<dbReference type="CDD" id="cd12148">
    <property type="entry name" value="fungal_TF_MHR"/>
    <property type="match status" value="1"/>
</dbReference>
<name>A0A9W4HQL6_PENOL</name>
<keyword evidence="4" id="KW-0539">Nucleus</keyword>
<evidence type="ECO:0000256" key="4">
    <source>
        <dbReference type="ARBA" id="ARBA00023242"/>
    </source>
</evidence>
<dbReference type="GO" id="GO:0003677">
    <property type="term" value="F:DNA binding"/>
    <property type="evidence" value="ECO:0007669"/>
    <property type="project" value="UniProtKB-KW"/>
</dbReference>
<accession>A0A9W4HQL6</accession>
<evidence type="ECO:0000256" key="2">
    <source>
        <dbReference type="ARBA" id="ARBA00023125"/>
    </source>
</evidence>
<dbReference type="GO" id="GO:0000981">
    <property type="term" value="F:DNA-binding transcription factor activity, RNA polymerase II-specific"/>
    <property type="evidence" value="ECO:0007669"/>
    <property type="project" value="InterPro"/>
</dbReference>
<comment type="caution">
    <text evidence="6">The sequence shown here is derived from an EMBL/GenBank/DDBJ whole genome shotgun (WGS) entry which is preliminary data.</text>
</comment>
<evidence type="ECO:0000313" key="6">
    <source>
        <dbReference type="EMBL" id="CAG8095142.1"/>
    </source>
</evidence>
<dbReference type="PROSITE" id="PS50048">
    <property type="entry name" value="ZN2_CY6_FUNGAL_2"/>
    <property type="match status" value="1"/>
</dbReference>
<dbReference type="AlphaFoldDB" id="A0A9W4HQL6"/>
<gene>
    <name evidence="6" type="ORF">POLS_LOCUS4507</name>
</gene>
<proteinExistence type="predicted"/>
<dbReference type="SUPFAM" id="SSF57701">
    <property type="entry name" value="Zn2/Cys6 DNA-binding domain"/>
    <property type="match status" value="1"/>
</dbReference>
<keyword evidence="3" id="KW-0804">Transcription</keyword>
<keyword evidence="2" id="KW-0238">DNA-binding</keyword>
<dbReference type="PANTHER" id="PTHR47840">
    <property type="entry name" value="ZN(II)2CYS6 TRANSCRIPTION FACTOR (EUROFUNG)-RELATED"/>
    <property type="match status" value="1"/>
</dbReference>
<dbReference type="EMBL" id="CAJVOS010000022">
    <property type="protein sequence ID" value="CAG8095142.1"/>
    <property type="molecule type" value="Genomic_DNA"/>
</dbReference>
<keyword evidence="7" id="KW-1185">Reference proteome</keyword>
<dbReference type="GO" id="GO:0008270">
    <property type="term" value="F:zinc ion binding"/>
    <property type="evidence" value="ECO:0007669"/>
    <property type="project" value="InterPro"/>
</dbReference>
<evidence type="ECO:0000313" key="7">
    <source>
        <dbReference type="Proteomes" id="UP001153618"/>
    </source>
</evidence>
<sequence>MEGLATAKRRKVGKTPSCCECKYRKKRCDFESGSNSTCVSCQRRGIPCISQGSADNADDEHNEYDGVAKHIDRVEDLVRQLVHKRGAQSRDQTSRQVARRSVPLDVSNYSTLRSVSHERMSRGPSLTEFLNSTLPAPQIATLILNVNKQYNAPLQILQTLQVDGSLVEVPSVLSPDVFPTVHPVDFARRLIKLALALRELDASKSDHISLDLGEPTVNTAQRYFQTASCHVMSQDYLVGSFDGLETLLLQSRYHISMGELQTAWYIYRRAFHIARLIDLPTQAKVPDSRADSIWFQLVYGEIFLSLILGQPTAITGDIVLVENTNAHTPAQSLERVHVMIARRLASRNVRIENRHRDESRGAAQDSYRETRSLDLRLKKAARNMPTAWWKAPTFAAEELDREVMDKTAKLLVQTHQYYLLVVLHQPHILGAPPPNELKYGRDHMDYTYSATATVAASREILTRYLVLRNFHQSSSYRGFDEKAFAAAMSLLLVHLNGHSLGATNVLEHQRPHDLGILEDVIHCMETVCSVNRDLRGYSRARTLRELSRIEANAADGCGYVVYSTYAFNEMKGAESVDIRTDLEIALPYLGNIYVTRQTTDSFGEDLSATTQMASLAPQFLLKPPNQQDQYTPQNTLGVFGGEIFYDESDSSWFDKWSIHEERFS</sequence>
<protein>
    <recommendedName>
        <fullName evidence="5">Zn(2)-C6 fungal-type domain-containing protein</fullName>
    </recommendedName>
</protein>